<protein>
    <recommendedName>
        <fullName evidence="2">Lipoyl-binding domain-containing protein</fullName>
    </recommendedName>
</protein>
<evidence type="ECO:0000313" key="3">
    <source>
        <dbReference type="EMBL" id="KGF53562.1"/>
    </source>
</evidence>
<keyword evidence="4" id="KW-1185">Reference proteome</keyword>
<feature type="domain" description="Lipoyl-binding" evidence="2">
    <location>
        <begin position="1"/>
        <end position="69"/>
    </location>
</feature>
<evidence type="ECO:0000313" key="4">
    <source>
        <dbReference type="Proteomes" id="UP000029585"/>
    </source>
</evidence>
<dbReference type="GeneID" id="63973925"/>
<dbReference type="InterPro" id="IPR000089">
    <property type="entry name" value="Biotin_lipoyl"/>
</dbReference>
<dbReference type="Pfam" id="PF00364">
    <property type="entry name" value="Biotin_lipoyl"/>
    <property type="match status" value="1"/>
</dbReference>
<dbReference type="RefSeq" id="WP_007490334.1">
    <property type="nucleotide sequence ID" value="NZ_KN174167.1"/>
</dbReference>
<sequence length="69" mass="7303">MEIKARIPGTIVAINVKPGDTVKARDNLGTMEAMKMEQPIPCPKDGVVKDVLVSVGDKVKSGAVLLSIE</sequence>
<dbReference type="eggNOG" id="COG4770">
    <property type="taxonomic scope" value="Bacteria"/>
</dbReference>
<dbReference type="CDD" id="cd06850">
    <property type="entry name" value="biotinyl_domain"/>
    <property type="match status" value="1"/>
</dbReference>
<dbReference type="Proteomes" id="UP000029585">
    <property type="component" value="Unassembled WGS sequence"/>
</dbReference>
<gene>
    <name evidence="3" type="ORF">HMPREF9460_03618</name>
</gene>
<dbReference type="InterPro" id="IPR050709">
    <property type="entry name" value="Biotin_Carboxyl_Carrier/Decarb"/>
</dbReference>
<dbReference type="FunFam" id="2.40.50.100:FF:000003">
    <property type="entry name" value="Acetyl-CoA carboxylase biotin carboxyl carrier protein"/>
    <property type="match status" value="1"/>
</dbReference>
<dbReference type="PANTHER" id="PTHR45266:SF3">
    <property type="entry name" value="OXALOACETATE DECARBOXYLASE ALPHA CHAIN"/>
    <property type="match status" value="1"/>
</dbReference>
<proteinExistence type="predicted"/>
<evidence type="ECO:0000256" key="1">
    <source>
        <dbReference type="ARBA" id="ARBA00023267"/>
    </source>
</evidence>
<name>A0A096CF65_FLAPL</name>
<dbReference type="SUPFAM" id="SSF51230">
    <property type="entry name" value="Single hybrid motif"/>
    <property type="match status" value="1"/>
</dbReference>
<reference evidence="3 4" key="1">
    <citation type="submission" date="2011-08" db="EMBL/GenBank/DDBJ databases">
        <title>The Genome Sequence of Clostridium orbiscindens 1_3_50AFAA.</title>
        <authorList>
            <consortium name="The Broad Institute Genome Sequencing Platform"/>
            <person name="Earl A."/>
            <person name="Ward D."/>
            <person name="Feldgarden M."/>
            <person name="Gevers D."/>
            <person name="Daigneault M."/>
            <person name="Strauss J."/>
            <person name="Allen-Vercoe E."/>
            <person name="Young S.K."/>
            <person name="Zeng Q."/>
            <person name="Gargeya S."/>
            <person name="Fitzgerald M."/>
            <person name="Haas B."/>
            <person name="Abouelleil A."/>
            <person name="Alvarado L."/>
            <person name="Arachchi H.M."/>
            <person name="Berlin A."/>
            <person name="Brown A."/>
            <person name="Chapman S.B."/>
            <person name="Chen Z."/>
            <person name="Dunbar C."/>
            <person name="Freedman E."/>
            <person name="Gearin G."/>
            <person name="Gellesch M."/>
            <person name="Goldberg J."/>
            <person name="Griggs A."/>
            <person name="Gujja S."/>
            <person name="Heiman D."/>
            <person name="Howarth C."/>
            <person name="Larson L."/>
            <person name="Lui A."/>
            <person name="MacDonald P.J.P."/>
            <person name="Montmayeur A."/>
            <person name="Murphy C."/>
            <person name="Neiman D."/>
            <person name="Pearson M."/>
            <person name="Priest M."/>
            <person name="Roberts A."/>
            <person name="Saif S."/>
            <person name="Shea T."/>
            <person name="Shenoy N."/>
            <person name="Sisk P."/>
            <person name="Stolte C."/>
            <person name="Sykes S."/>
            <person name="Wortman J."/>
            <person name="Nusbaum C."/>
            <person name="Birren B."/>
        </authorList>
    </citation>
    <scope>NUCLEOTIDE SEQUENCE [LARGE SCALE GENOMIC DNA]</scope>
    <source>
        <strain evidence="3 4">1_3_50AFAA</strain>
    </source>
</reference>
<dbReference type="HOGENOM" id="CLU_016733_9_1_9"/>
<dbReference type="Gene3D" id="2.40.50.100">
    <property type="match status" value="1"/>
</dbReference>
<evidence type="ECO:0000259" key="2">
    <source>
        <dbReference type="PROSITE" id="PS50968"/>
    </source>
</evidence>
<dbReference type="PATRIC" id="fig|742738.3.peg.3724"/>
<dbReference type="PROSITE" id="PS50968">
    <property type="entry name" value="BIOTINYL_LIPOYL"/>
    <property type="match status" value="1"/>
</dbReference>
<dbReference type="EMBL" id="ADLO01000109">
    <property type="protein sequence ID" value="KGF53562.1"/>
    <property type="molecule type" value="Genomic_DNA"/>
</dbReference>
<keyword evidence="1" id="KW-0092">Biotin</keyword>
<dbReference type="PANTHER" id="PTHR45266">
    <property type="entry name" value="OXALOACETATE DECARBOXYLASE ALPHA CHAIN"/>
    <property type="match status" value="1"/>
</dbReference>
<accession>A0A096CF65</accession>
<dbReference type="AlphaFoldDB" id="A0A096CF65"/>
<comment type="caution">
    <text evidence="3">The sequence shown here is derived from an EMBL/GenBank/DDBJ whole genome shotgun (WGS) entry which is preliminary data.</text>
</comment>
<dbReference type="InterPro" id="IPR011053">
    <property type="entry name" value="Single_hybrid_motif"/>
</dbReference>
<organism evidence="3 4">
    <name type="scientific">Flavonifractor plautii 1_3_50AFAA</name>
    <dbReference type="NCBI Taxonomy" id="742738"/>
    <lineage>
        <taxon>Bacteria</taxon>
        <taxon>Bacillati</taxon>
        <taxon>Bacillota</taxon>
        <taxon>Clostridia</taxon>
        <taxon>Eubacteriales</taxon>
        <taxon>Oscillospiraceae</taxon>
        <taxon>Flavonifractor</taxon>
    </lineage>
</organism>